<dbReference type="InterPro" id="IPR044281">
    <property type="entry name" value="IMP4/RPF1"/>
</dbReference>
<name>A0A1X0QCP6_9MICR</name>
<feature type="domain" description="Brix" evidence="2">
    <location>
        <begin position="60"/>
        <end position="260"/>
    </location>
</feature>
<dbReference type="EMBL" id="LVKB01000018">
    <property type="protein sequence ID" value="ORD97561.1"/>
    <property type="molecule type" value="Genomic_DNA"/>
</dbReference>
<dbReference type="SUPFAM" id="SSF52954">
    <property type="entry name" value="Class II aaRS ABD-related"/>
    <property type="match status" value="1"/>
</dbReference>
<dbReference type="VEuPathDB" id="MicrosporidiaDB:A0H76_2183"/>
<dbReference type="PANTHER" id="PTHR22734">
    <property type="entry name" value="U3 SMALL NUCLEOLAR RIBONUCLEOPROTEIN PROTEIN IMP4"/>
    <property type="match status" value="1"/>
</dbReference>
<organism evidence="3 4">
    <name type="scientific">Hepatospora eriocheir</name>
    <dbReference type="NCBI Taxonomy" id="1081669"/>
    <lineage>
        <taxon>Eukaryota</taxon>
        <taxon>Fungi</taxon>
        <taxon>Fungi incertae sedis</taxon>
        <taxon>Microsporidia</taxon>
        <taxon>Hepatosporidae</taxon>
        <taxon>Hepatospora</taxon>
    </lineage>
</organism>
<dbReference type="GO" id="GO:0034457">
    <property type="term" value="C:Mpp10 complex"/>
    <property type="evidence" value="ECO:0007669"/>
    <property type="project" value="TreeGrafter"/>
</dbReference>
<dbReference type="Proteomes" id="UP000192356">
    <property type="component" value="Unassembled WGS sequence"/>
</dbReference>
<reference evidence="3 4" key="1">
    <citation type="journal article" date="2017" name="Environ. Microbiol.">
        <title>Decay of the glycolytic pathway and adaptation to intranuclear parasitism within Enterocytozoonidae microsporidia.</title>
        <authorList>
            <person name="Wiredu Boakye D."/>
            <person name="Jaroenlak P."/>
            <person name="Prachumwat A."/>
            <person name="Williams T.A."/>
            <person name="Bateman K.S."/>
            <person name="Itsathitphaisarn O."/>
            <person name="Sritunyalucksana K."/>
            <person name="Paszkiewicz K.H."/>
            <person name="Moore K.A."/>
            <person name="Stentiford G.D."/>
            <person name="Williams B.A."/>
        </authorList>
    </citation>
    <scope>NUCLEOTIDE SEQUENCE [LARGE SCALE GENOMIC DNA]</scope>
    <source>
        <strain evidence="3 4">GB1</strain>
    </source>
</reference>
<dbReference type="Gene3D" id="3.40.50.10480">
    <property type="entry name" value="Probable brix-domain ribosomal biogenesis protein"/>
    <property type="match status" value="1"/>
</dbReference>
<gene>
    <name evidence="3" type="primary">IMP4</name>
    <name evidence="3" type="ORF">HERIO_573</name>
</gene>
<accession>A0A1X0QCP6</accession>
<dbReference type="OrthoDB" id="10253204at2759"/>
<dbReference type="GO" id="GO:0030515">
    <property type="term" value="F:snoRNA binding"/>
    <property type="evidence" value="ECO:0007669"/>
    <property type="project" value="TreeGrafter"/>
</dbReference>
<evidence type="ECO:0000259" key="2">
    <source>
        <dbReference type="PROSITE" id="PS50833"/>
    </source>
</evidence>
<dbReference type="PANTHER" id="PTHR22734:SF2">
    <property type="entry name" value="U3 SMALL NUCLEOLAR RIBONUCLEOPROTEIN PROTEIN IMP4"/>
    <property type="match status" value="1"/>
</dbReference>
<dbReference type="PROSITE" id="PS50833">
    <property type="entry name" value="BRIX"/>
    <property type="match status" value="1"/>
</dbReference>
<evidence type="ECO:0000256" key="1">
    <source>
        <dbReference type="ARBA" id="ARBA00040513"/>
    </source>
</evidence>
<sequence length="260" mass="30645">MISKFKLKKRQEYLKRQKEQFKDCLENNKKLPHVLREDAKDILDDIIYNEDNRKDEYLETKVVVTTSHNPTTKLKKFAKHLSLIFNGEFILRSKMSLEEVNNLNYSHLIVLNENKGNPSSMILSDKTKSYHFTVSQLNFTKRDKPMKEEVHLVLDGFTGEKFGKDFYMFMSLILPKYIKETKKKNSKFSKNNNSRLLGLVNRDSNLLFRHCMIENRKLIKECSFNMKCYKISNSGVDCDKDILFNLGGFKNVNDKNIFIE</sequence>
<protein>
    <recommendedName>
        <fullName evidence="1">U3 small nucleolar ribonucleoprotein protein IMP4</fullName>
    </recommendedName>
</protein>
<proteinExistence type="predicted"/>
<dbReference type="GO" id="GO:0006364">
    <property type="term" value="P:rRNA processing"/>
    <property type="evidence" value="ECO:0007669"/>
    <property type="project" value="InterPro"/>
</dbReference>
<dbReference type="InterPro" id="IPR007109">
    <property type="entry name" value="Brix"/>
</dbReference>
<dbReference type="GO" id="GO:0042134">
    <property type="term" value="F:rRNA primary transcript binding"/>
    <property type="evidence" value="ECO:0007669"/>
    <property type="project" value="InterPro"/>
</dbReference>
<dbReference type="SMART" id="SM00879">
    <property type="entry name" value="Brix"/>
    <property type="match status" value="1"/>
</dbReference>
<evidence type="ECO:0000313" key="3">
    <source>
        <dbReference type="EMBL" id="ORD97561.1"/>
    </source>
</evidence>
<dbReference type="AlphaFoldDB" id="A0A1X0QCP6"/>
<dbReference type="GO" id="GO:0032040">
    <property type="term" value="C:small-subunit processome"/>
    <property type="evidence" value="ECO:0007669"/>
    <property type="project" value="TreeGrafter"/>
</dbReference>
<dbReference type="VEuPathDB" id="MicrosporidiaDB:HERIO_573"/>
<keyword evidence="4" id="KW-1185">Reference proteome</keyword>
<comment type="caution">
    <text evidence="3">The sequence shown here is derived from an EMBL/GenBank/DDBJ whole genome shotgun (WGS) entry which is preliminary data.</text>
</comment>
<evidence type="ECO:0000313" key="4">
    <source>
        <dbReference type="Proteomes" id="UP000192356"/>
    </source>
</evidence>